<dbReference type="EMBL" id="LAZR01021963">
    <property type="protein sequence ID" value="KKL83510.1"/>
    <property type="molecule type" value="Genomic_DNA"/>
</dbReference>
<organism evidence="1">
    <name type="scientific">marine sediment metagenome</name>
    <dbReference type="NCBI Taxonomy" id="412755"/>
    <lineage>
        <taxon>unclassified sequences</taxon>
        <taxon>metagenomes</taxon>
        <taxon>ecological metagenomes</taxon>
    </lineage>
</organism>
<dbReference type="AlphaFoldDB" id="A0A0F9HPA1"/>
<feature type="non-terminal residue" evidence="1">
    <location>
        <position position="1"/>
    </location>
</feature>
<name>A0A0F9HPA1_9ZZZZ</name>
<protein>
    <submittedName>
        <fullName evidence="1">Uncharacterized protein</fullName>
    </submittedName>
</protein>
<reference evidence="1" key="1">
    <citation type="journal article" date="2015" name="Nature">
        <title>Complex archaea that bridge the gap between prokaryotes and eukaryotes.</title>
        <authorList>
            <person name="Spang A."/>
            <person name="Saw J.H."/>
            <person name="Jorgensen S.L."/>
            <person name="Zaremba-Niedzwiedzka K."/>
            <person name="Martijn J."/>
            <person name="Lind A.E."/>
            <person name="van Eijk R."/>
            <person name="Schleper C."/>
            <person name="Guy L."/>
            <person name="Ettema T.J."/>
        </authorList>
    </citation>
    <scope>NUCLEOTIDE SEQUENCE</scope>
</reference>
<accession>A0A0F9HPA1</accession>
<gene>
    <name evidence="1" type="ORF">LCGC14_1974070</name>
</gene>
<proteinExistence type="predicted"/>
<sequence>SVENTVNDAVISLDRANSTGIIEYLDAPGGFSGGFIAIGVHNGADDKYYRVANLGYNEAAGANFHDSLFLSGDYEDNPAMPVDVSIAPTSFVWPNYVAPSNTASNEDGNVLMTGDKRRMYLAFNKFLNAGAINGRMVVNEIQTGVNLG</sequence>
<evidence type="ECO:0000313" key="1">
    <source>
        <dbReference type="EMBL" id="KKL83510.1"/>
    </source>
</evidence>
<comment type="caution">
    <text evidence="1">The sequence shown here is derived from an EMBL/GenBank/DDBJ whole genome shotgun (WGS) entry which is preliminary data.</text>
</comment>